<evidence type="ECO:0000313" key="10">
    <source>
        <dbReference type="EMBL" id="HAF0254075.1"/>
    </source>
</evidence>
<dbReference type="EMBL" id="DAANGX010000042">
    <property type="protein sequence ID" value="HAC9822762.1"/>
    <property type="molecule type" value="Genomic_DNA"/>
</dbReference>
<evidence type="ECO:0000313" key="5">
    <source>
        <dbReference type="EMBL" id="HAC9693292.1"/>
    </source>
</evidence>
<geneLocation type="plasmid" evidence="2">
    <name>p109/9</name>
</geneLocation>
<dbReference type="EMBL" id="KP899806">
    <property type="protein sequence ID" value="AKJ20315.1"/>
    <property type="molecule type" value="Genomic_DNA"/>
</dbReference>
<dbReference type="EMBL" id="DAANHM010000034">
    <property type="protein sequence ID" value="HAC9896176.1"/>
    <property type="molecule type" value="Genomic_DNA"/>
</dbReference>
<protein>
    <submittedName>
        <fullName evidence="1 4">Pilus assembly protein</fullName>
    </submittedName>
    <submittedName>
        <fullName evidence="2">TrhE</fullName>
    </submittedName>
</protein>
<accession>A0A0G3B253</accession>
<evidence type="ECO:0000313" key="3">
    <source>
        <dbReference type="EMBL" id="AKJ20315.1"/>
    </source>
</evidence>
<dbReference type="EMBL" id="DAAOJG010000029">
    <property type="protein sequence ID" value="HAD3314375.1"/>
    <property type="molecule type" value="Genomic_DNA"/>
</dbReference>
<reference evidence="10" key="3">
    <citation type="submission" date="2018-07" db="EMBL/GenBank/DDBJ databases">
        <authorList>
            <consortium name="NCBI Pathogen Detection Project"/>
        </authorList>
    </citation>
    <scope>NUCLEOTIDE SEQUENCE</scope>
    <source>
        <strain evidence="10">2011-60-876-1</strain>
        <strain evidence="9">373DRC</strain>
        <strain evidence="6">D14916</strain>
        <strain evidence="7">I32</strain>
        <strain evidence="4">S05012-15</strain>
        <strain evidence="5">S05117-15</strain>
        <strain evidence="8">Typhimurium</strain>
    </source>
</reference>
<dbReference type="EMBL" id="RSUA01000035">
    <property type="protein sequence ID" value="MIT50616.1"/>
    <property type="molecule type" value="Genomic_DNA"/>
</dbReference>
<dbReference type="EMBL" id="DAANFW010000028">
    <property type="protein sequence ID" value="HAC9693292.1"/>
    <property type="molecule type" value="Genomic_DNA"/>
</dbReference>
<dbReference type="EMBL" id="KP899805">
    <property type="protein sequence ID" value="AKJ20138.1"/>
    <property type="molecule type" value="Genomic_DNA"/>
</dbReference>
<dbReference type="EMBL" id="DAATVE010000030">
    <property type="protein sequence ID" value="HAF0254075.1"/>
    <property type="molecule type" value="Genomic_DNA"/>
</dbReference>
<dbReference type="RefSeq" id="WP_011011069.1">
    <property type="nucleotide sequence ID" value="NZ_KP899804.1"/>
</dbReference>
<dbReference type="EMBL" id="DAANFV010000017">
    <property type="protein sequence ID" value="HAC9687845.1"/>
    <property type="molecule type" value="Genomic_DNA"/>
</dbReference>
<geneLocation type="plasmid" evidence="3">
    <name>pB71</name>
</geneLocation>
<evidence type="ECO:0000313" key="4">
    <source>
        <dbReference type="EMBL" id="HAC9687845.1"/>
    </source>
</evidence>
<evidence type="ECO:0000313" key="1">
    <source>
        <dbReference type="EMBL" id="AKJ19939.1"/>
    </source>
</evidence>
<keyword evidence="2" id="KW-0614">Plasmid</keyword>
<geneLocation type="plasmid" evidence="1">
    <name>pF8475</name>
</geneLocation>
<reference evidence="4" key="2">
    <citation type="journal article" date="2018" name="Genome Biol.">
        <title>SKESA: strategic k-mer extension for scrupulous assemblies.</title>
        <authorList>
            <person name="Souvorov A."/>
            <person name="Agarwala R."/>
            <person name="Lipman D.J."/>
        </authorList>
    </citation>
    <scope>NUCLEOTIDE SEQUENCE</scope>
    <source>
        <strain evidence="10">2011-60-876-1</strain>
        <strain evidence="9">373DRC</strain>
        <strain evidence="6">D14916</strain>
        <strain evidence="7">I32</strain>
        <strain evidence="4">S05012-15</strain>
        <strain evidence="5">S05117-15</strain>
        <strain evidence="8">Typhimurium</strain>
    </source>
</reference>
<accession>A0A6C8YUW2</accession>
<proteinExistence type="predicted"/>
<dbReference type="EMBL" id="DAATUV010000016">
    <property type="protein sequence ID" value="HAF0196994.1"/>
    <property type="molecule type" value="Genomic_DNA"/>
</dbReference>
<organism evidence="2">
    <name type="scientific">Salmonella typhimurium</name>
    <dbReference type="NCBI Taxonomy" id="90371"/>
    <lineage>
        <taxon>Bacteria</taxon>
        <taxon>Pseudomonadati</taxon>
        <taxon>Pseudomonadota</taxon>
        <taxon>Gammaproteobacteria</taxon>
        <taxon>Enterobacterales</taxon>
        <taxon>Enterobacteriaceae</taxon>
        <taxon>Salmonella</taxon>
    </lineage>
</organism>
<evidence type="ECO:0000313" key="7">
    <source>
        <dbReference type="EMBL" id="HAC9896176.1"/>
    </source>
</evidence>
<reference evidence="11" key="4">
    <citation type="submission" date="2018-08" db="EMBL/GenBank/DDBJ databases">
        <authorList>
            <person name="Ashton P.M."/>
            <person name="Dallman T."/>
            <person name="Nair S."/>
            <person name="De Pinna E."/>
            <person name="Peters T."/>
            <person name="Grant K."/>
        </authorList>
    </citation>
    <scope>NUCLEOTIDE SEQUENCE [LARGE SCALE GENOMIC DNA]</scope>
    <source>
        <strain evidence="11">29290</strain>
    </source>
</reference>
<dbReference type="Proteomes" id="UP000885258">
    <property type="component" value="Unassembled WGS sequence"/>
</dbReference>
<dbReference type="InterPro" id="IPR007973">
    <property type="entry name" value="Pilus_assembly_TraE"/>
</dbReference>
<evidence type="ECO:0000313" key="2">
    <source>
        <dbReference type="EMBL" id="AKJ20138.1"/>
    </source>
</evidence>
<sequence>MELRMKLLSRLKIPFIKNSSNGDFDNKDETSQKGGEEVKGSFLDSKARFSKEIEGSEIGITYSALIKRDEKLLRVNTVAMIIIGVLVVKNQFLTDPVTIVLPPNMTEEVKVVGNKASESYKTQWALFFSTLIGNINPTNIGFVTTTILDALSPDLQAKTRESLQQQTNIMQARGVEQSFKPIDMYYDTKNDMVYVWGTKSTRLINVPDKTESSKWTFEWVLGMKNGRPRIAYVNQYSGTPNIKKITINGKEQLATLDNPPPSIGN</sequence>
<evidence type="ECO:0000313" key="6">
    <source>
        <dbReference type="EMBL" id="HAC9822762.1"/>
    </source>
</evidence>
<gene>
    <name evidence="2" type="primary">trhE</name>
    <name evidence="11" type="ORF">AU613_17305</name>
    <name evidence="5" type="ORF">G0K70_22050</name>
    <name evidence="4" type="ORF">G0K78_19950</name>
    <name evidence="6" type="ORF">G0L07_13405</name>
    <name evidence="7" type="ORF">G0L24_19290</name>
    <name evidence="8" type="ORF">G1O83_23495</name>
    <name evidence="10" type="ORF">G9C49_004086</name>
    <name evidence="9" type="ORF">GTH89_14880</name>
</gene>
<evidence type="ECO:0000313" key="11">
    <source>
        <dbReference type="EMBL" id="MIT50616.1"/>
    </source>
</evidence>
<dbReference type="Pfam" id="PF05309">
    <property type="entry name" value="TraE"/>
    <property type="match status" value="1"/>
</dbReference>
<name>A0A0G3B253_SALTM</name>
<dbReference type="AlphaFoldDB" id="A0A0G3B253"/>
<reference evidence="2" key="1">
    <citation type="submission" date="2015-03" db="EMBL/GenBank/DDBJ databases">
        <title>Complete genome sequences of four Salmonella Typhimurium IncHI1 plasmids and their characteristics.</title>
        <authorList>
            <person name="Kubasova T."/>
            <person name="Matiasovicova J."/>
            <person name="Cejkova D."/>
            <person name="Sekelova Z."/>
            <person name="Polansky O."/>
            <person name="Medvecky M."/>
            <person name="Rychlik I."/>
            <person name="Juricova H."/>
        </authorList>
    </citation>
    <scope>NUCLEOTIDE SEQUENCE</scope>
    <source>
        <strain evidence="2">109/9</strain>
        <strain evidence="3">B71</strain>
        <strain evidence="1">F8475</strain>
        <plasmid evidence="2">p109/9</plasmid>
        <plasmid evidence="3">pB71</plasmid>
        <plasmid evidence="1">pF8475</plasmid>
    </source>
</reference>
<evidence type="ECO:0000313" key="9">
    <source>
        <dbReference type="EMBL" id="HAF0196994.1"/>
    </source>
</evidence>
<dbReference type="EMBL" id="KP899804">
    <property type="protein sequence ID" value="AKJ19939.1"/>
    <property type="molecule type" value="Genomic_DNA"/>
</dbReference>
<evidence type="ECO:0000313" key="8">
    <source>
        <dbReference type="EMBL" id="HAD3314375.1"/>
    </source>
</evidence>